<gene>
    <name evidence="1" type="primary">Fam200a_1</name>
    <name evidence="2" type="synonym">Fam200a_2</name>
    <name evidence="1" type="ORF">GTO95_0014588</name>
    <name evidence="2" type="ORF">GTO95_0014589</name>
</gene>
<sequence>MDLSCDNALKCFCSQKFLTNFWLHVTSKYPDLSDKAIRFFMPFPTTYLCETGFSALVGLKTKYRSKLNVEPDLFLQLSSLQPDFQHLVSVKQHQPSH</sequence>
<organism evidence="1 3">
    <name type="scientific">Atractosteus spatula</name>
    <name type="common">Alligator gar</name>
    <name type="synonym">Lepisosteus spatula</name>
    <dbReference type="NCBI Taxonomy" id="7917"/>
    <lineage>
        <taxon>Eukaryota</taxon>
        <taxon>Metazoa</taxon>
        <taxon>Chordata</taxon>
        <taxon>Craniata</taxon>
        <taxon>Vertebrata</taxon>
        <taxon>Euteleostomi</taxon>
        <taxon>Actinopterygii</taxon>
        <taxon>Neopterygii</taxon>
        <taxon>Holostei</taxon>
        <taxon>Semionotiformes</taxon>
        <taxon>Lepisosteidae</taxon>
        <taxon>Atractosteus</taxon>
    </lineage>
</organism>
<name>A0A8J7NPW2_ATRSP</name>
<dbReference type="EMBL" id="JAAWVO010032396">
    <property type="protein sequence ID" value="MBN3316896.1"/>
    <property type="molecule type" value="Genomic_DNA"/>
</dbReference>
<keyword evidence="3" id="KW-1185">Reference proteome</keyword>
<dbReference type="EMBL" id="JAAWVO010032396">
    <property type="protein sequence ID" value="MBN3316897.1"/>
    <property type="molecule type" value="Genomic_DNA"/>
</dbReference>
<feature type="non-terminal residue" evidence="1">
    <location>
        <position position="1"/>
    </location>
</feature>
<dbReference type="PANTHER" id="PTHR45913:SF19">
    <property type="entry name" value="LOW QUALITY PROTEIN: ZINC FINGER BED DOMAIN-CONTAINING PROTEIN 5-LIKE"/>
    <property type="match status" value="1"/>
</dbReference>
<protein>
    <submittedName>
        <fullName evidence="1">F200A protein</fullName>
    </submittedName>
</protein>
<dbReference type="PANTHER" id="PTHR45913">
    <property type="entry name" value="EPM2A-INTERACTING PROTEIN 1"/>
    <property type="match status" value="1"/>
</dbReference>
<proteinExistence type="predicted"/>
<accession>A0A8J7NPW2</accession>
<evidence type="ECO:0000313" key="3">
    <source>
        <dbReference type="Proteomes" id="UP000736164"/>
    </source>
</evidence>
<reference evidence="1" key="1">
    <citation type="journal article" date="2021" name="Cell">
        <title>Tracing the genetic footprints of vertebrate landing in non-teleost ray-finned fishes.</title>
        <authorList>
            <person name="Bi X."/>
            <person name="Wang K."/>
            <person name="Yang L."/>
            <person name="Pan H."/>
            <person name="Jiang H."/>
            <person name="Wei Q."/>
            <person name="Fang M."/>
            <person name="Yu H."/>
            <person name="Zhu C."/>
            <person name="Cai Y."/>
            <person name="He Y."/>
            <person name="Gan X."/>
            <person name="Zeng H."/>
            <person name="Yu D."/>
            <person name="Zhu Y."/>
            <person name="Jiang H."/>
            <person name="Qiu Q."/>
            <person name="Yang H."/>
            <person name="Zhang Y.E."/>
            <person name="Wang W."/>
            <person name="Zhu M."/>
            <person name="He S."/>
            <person name="Zhang G."/>
        </authorList>
    </citation>
    <scope>NUCLEOTIDE SEQUENCE</scope>
    <source>
        <strain evidence="1">Allg_001</strain>
    </source>
</reference>
<evidence type="ECO:0000313" key="2">
    <source>
        <dbReference type="EMBL" id="MBN3316897.1"/>
    </source>
</evidence>
<dbReference type="Proteomes" id="UP000736164">
    <property type="component" value="Unassembled WGS sequence"/>
</dbReference>
<evidence type="ECO:0000313" key="1">
    <source>
        <dbReference type="EMBL" id="MBN3316896.1"/>
    </source>
</evidence>
<dbReference type="AlphaFoldDB" id="A0A8J7NPW2"/>
<feature type="non-terminal residue" evidence="1">
    <location>
        <position position="97"/>
    </location>
</feature>
<comment type="caution">
    <text evidence="1">The sequence shown here is derived from an EMBL/GenBank/DDBJ whole genome shotgun (WGS) entry which is preliminary data.</text>
</comment>